<keyword evidence="2" id="KW-1185">Reference proteome</keyword>
<evidence type="ECO:0000313" key="1">
    <source>
        <dbReference type="EMBL" id="KAK0491750.1"/>
    </source>
</evidence>
<accession>A0AA39PXB8</accession>
<dbReference type="Proteomes" id="UP001175228">
    <property type="component" value="Unassembled WGS sequence"/>
</dbReference>
<name>A0AA39PXB8_9AGAR</name>
<comment type="caution">
    <text evidence="1">The sequence shown here is derived from an EMBL/GenBank/DDBJ whole genome shotgun (WGS) entry which is preliminary data.</text>
</comment>
<organism evidence="1 2">
    <name type="scientific">Armillaria luteobubalina</name>
    <dbReference type="NCBI Taxonomy" id="153913"/>
    <lineage>
        <taxon>Eukaryota</taxon>
        <taxon>Fungi</taxon>
        <taxon>Dikarya</taxon>
        <taxon>Basidiomycota</taxon>
        <taxon>Agaricomycotina</taxon>
        <taxon>Agaricomycetes</taxon>
        <taxon>Agaricomycetidae</taxon>
        <taxon>Agaricales</taxon>
        <taxon>Marasmiineae</taxon>
        <taxon>Physalacriaceae</taxon>
        <taxon>Armillaria</taxon>
    </lineage>
</organism>
<gene>
    <name evidence="1" type="ORF">EDD18DRAFT_1109499</name>
</gene>
<evidence type="ECO:0000313" key="2">
    <source>
        <dbReference type="Proteomes" id="UP001175228"/>
    </source>
</evidence>
<evidence type="ECO:0008006" key="3">
    <source>
        <dbReference type="Google" id="ProtNLM"/>
    </source>
</evidence>
<protein>
    <recommendedName>
        <fullName evidence="3">F-box domain-containing protein</fullName>
    </recommendedName>
</protein>
<sequence length="520" mass="57638">MTMLAGRDVPLSVPDVDCMVSMDNAIALLRVVKKYEAECTVTKLVNSYTSGDHPYFQYQTSMISLVAKDGHVFYSSMLQCLLEYERTHPGIIKSDSFPPSPVSVIIHHPSAVQLSHFPHELLGHMFRFMAKSQLLVARCVCQLWCFSASCISHCAILLCLRTDWQTCVGSHVPDKEGVEVYALLSQLALCSLCGHSLEALLSRCDNIRFLSIIAVHCGHLYIPVSGVSTDIDVAVWREDSSITTYLHKSVSSPFEPTLSHLQINFPDDMPDVLSYDTDINGTPPLLNQIFTPIGNTSCMEPFLADIEVYPLRLHMDNVRYLDLRMSQWVTYTFPRIVHTVGDTLHNLHLYYGESYAFLCMAQIIDATIASSTNVCDLHSFTLDGFSELRTVQVSMSLGDLVSVLLLISMWTPSPGAASTSELRLNVLMGHDQVDDTMLEPITKSVRSVLIRHIEGECRPFCGTFKLALVYSEASPHVASNVDAFELLLLSVGMCEDVGAAICTEIEVTVNCDLYVSGISD</sequence>
<proteinExistence type="predicted"/>
<dbReference type="EMBL" id="JAUEPU010000033">
    <property type="protein sequence ID" value="KAK0491750.1"/>
    <property type="molecule type" value="Genomic_DNA"/>
</dbReference>
<dbReference type="AlphaFoldDB" id="A0AA39PXB8"/>
<reference evidence="1" key="1">
    <citation type="submission" date="2023-06" db="EMBL/GenBank/DDBJ databases">
        <authorList>
            <consortium name="Lawrence Berkeley National Laboratory"/>
            <person name="Ahrendt S."/>
            <person name="Sahu N."/>
            <person name="Indic B."/>
            <person name="Wong-Bajracharya J."/>
            <person name="Merenyi Z."/>
            <person name="Ke H.-M."/>
            <person name="Monk M."/>
            <person name="Kocsube S."/>
            <person name="Drula E."/>
            <person name="Lipzen A."/>
            <person name="Balint B."/>
            <person name="Henrissat B."/>
            <person name="Andreopoulos B."/>
            <person name="Martin F.M."/>
            <person name="Harder C.B."/>
            <person name="Rigling D."/>
            <person name="Ford K.L."/>
            <person name="Foster G.D."/>
            <person name="Pangilinan J."/>
            <person name="Papanicolaou A."/>
            <person name="Barry K."/>
            <person name="LaButti K."/>
            <person name="Viragh M."/>
            <person name="Koriabine M."/>
            <person name="Yan M."/>
            <person name="Riley R."/>
            <person name="Champramary S."/>
            <person name="Plett K.L."/>
            <person name="Tsai I.J."/>
            <person name="Slot J."/>
            <person name="Sipos G."/>
            <person name="Plett J."/>
            <person name="Nagy L.G."/>
            <person name="Grigoriev I.V."/>
        </authorList>
    </citation>
    <scope>NUCLEOTIDE SEQUENCE</scope>
    <source>
        <strain evidence="1">HWK02</strain>
    </source>
</reference>